<evidence type="ECO:0000256" key="2">
    <source>
        <dbReference type="ARBA" id="ARBA00022475"/>
    </source>
</evidence>
<proteinExistence type="predicted"/>
<dbReference type="InterPro" id="IPR043428">
    <property type="entry name" value="LivM-like"/>
</dbReference>
<comment type="subcellular location">
    <subcellularLocation>
        <location evidence="1">Cell membrane</location>
        <topology evidence="1">Multi-pass membrane protein</topology>
    </subcellularLocation>
</comment>
<name>A0A1M7ACT8_9RHOB</name>
<feature type="transmembrane region" description="Helical" evidence="6">
    <location>
        <begin position="126"/>
        <end position="155"/>
    </location>
</feature>
<keyword evidence="2" id="KW-1003">Cell membrane</keyword>
<keyword evidence="4 6" id="KW-1133">Transmembrane helix</keyword>
<dbReference type="RefSeq" id="WP_073198376.1">
    <property type="nucleotide sequence ID" value="NZ_FRBN01000013.1"/>
</dbReference>
<protein>
    <submittedName>
        <fullName evidence="7">Amino acid/amide ABC transporter membrane protein 2, HAAT family</fullName>
    </submittedName>
</protein>
<evidence type="ECO:0000256" key="3">
    <source>
        <dbReference type="ARBA" id="ARBA00022692"/>
    </source>
</evidence>
<evidence type="ECO:0000313" key="7">
    <source>
        <dbReference type="EMBL" id="SHL40514.1"/>
    </source>
</evidence>
<dbReference type="EMBL" id="FRBN01000013">
    <property type="protein sequence ID" value="SHL40514.1"/>
    <property type="molecule type" value="Genomic_DNA"/>
</dbReference>
<feature type="transmembrane region" description="Helical" evidence="6">
    <location>
        <begin position="66"/>
        <end position="91"/>
    </location>
</feature>
<evidence type="ECO:0000256" key="1">
    <source>
        <dbReference type="ARBA" id="ARBA00004651"/>
    </source>
</evidence>
<feature type="transmembrane region" description="Helical" evidence="6">
    <location>
        <begin position="97"/>
        <end position="119"/>
    </location>
</feature>
<dbReference type="GO" id="GO:0015658">
    <property type="term" value="F:branched-chain amino acid transmembrane transporter activity"/>
    <property type="evidence" value="ECO:0007669"/>
    <property type="project" value="InterPro"/>
</dbReference>
<evidence type="ECO:0000313" key="8">
    <source>
        <dbReference type="Proteomes" id="UP000184191"/>
    </source>
</evidence>
<keyword evidence="8" id="KW-1185">Reference proteome</keyword>
<feature type="transmembrane region" description="Helical" evidence="6">
    <location>
        <begin position="36"/>
        <end position="54"/>
    </location>
</feature>
<evidence type="ECO:0000256" key="5">
    <source>
        <dbReference type="ARBA" id="ARBA00023136"/>
    </source>
</evidence>
<dbReference type="Pfam" id="PF02653">
    <property type="entry name" value="BPD_transp_2"/>
    <property type="match status" value="1"/>
</dbReference>
<gene>
    <name evidence="7" type="ORF">SAMN05444414_11317</name>
</gene>
<organism evidence="7 8">
    <name type="scientific">Roseovarius marisflavi</name>
    <dbReference type="NCBI Taxonomy" id="1054996"/>
    <lineage>
        <taxon>Bacteria</taxon>
        <taxon>Pseudomonadati</taxon>
        <taxon>Pseudomonadota</taxon>
        <taxon>Alphaproteobacteria</taxon>
        <taxon>Rhodobacterales</taxon>
        <taxon>Roseobacteraceae</taxon>
        <taxon>Roseovarius</taxon>
    </lineage>
</organism>
<dbReference type="PANTHER" id="PTHR30482">
    <property type="entry name" value="HIGH-AFFINITY BRANCHED-CHAIN AMINO ACID TRANSPORT SYSTEM PERMEASE"/>
    <property type="match status" value="1"/>
</dbReference>
<dbReference type="CDD" id="cd06581">
    <property type="entry name" value="TM_PBP1_LivM_like"/>
    <property type="match status" value="1"/>
</dbReference>
<accession>A0A1M7ACT8</accession>
<feature type="transmembrane region" description="Helical" evidence="6">
    <location>
        <begin position="175"/>
        <end position="194"/>
    </location>
</feature>
<keyword evidence="3 6" id="KW-0812">Transmembrane</keyword>
<feature type="transmembrane region" description="Helical" evidence="6">
    <location>
        <begin position="335"/>
        <end position="357"/>
    </location>
</feature>
<dbReference type="AlphaFoldDB" id="A0A1M7ACT8"/>
<dbReference type="OrthoDB" id="9810505at2"/>
<feature type="transmembrane region" description="Helical" evidence="6">
    <location>
        <begin position="224"/>
        <end position="242"/>
    </location>
</feature>
<keyword evidence="5 6" id="KW-0472">Membrane</keyword>
<sequence length="373" mass="39829">MIRLRDHWFYLVVLAGLIVLPLFTDSDFVTAVMPSGLSGSALLHVFILMFFFAFMSQSWNIIGGFAGQLSIGHAAFFGIGAYTSTICYIHLGLSPWLGMFVAAGFTAMIGAGLGLISFHYGLRGPFFTLVTVAFAEITRLILLHWNFVGAANGILLPYSRDAGFWDFQFNGKEPYYYIALVMMLCSIALVAWVARSRFGYYLHAIRQDEDAAEAVGVPTKRCKIQAIALSAALAGLGGTFYAQYTQYIVPDDMVVGRVSVEILLGTVIGGAGTIMGPIVGAFILISVGEATRVIFEGGGTGISLTTLIQSDVGLAEKFSGYLAYLAGGGGGGLAVLLYGVLLIAVVLGMPGGVLPWLTRKRKSFAKSDKKGDS</sequence>
<dbReference type="Proteomes" id="UP000184191">
    <property type="component" value="Unassembled WGS sequence"/>
</dbReference>
<reference evidence="8" key="1">
    <citation type="submission" date="2016-11" db="EMBL/GenBank/DDBJ databases">
        <authorList>
            <person name="Varghese N."/>
            <person name="Submissions S."/>
        </authorList>
    </citation>
    <scope>NUCLEOTIDE SEQUENCE [LARGE SCALE GENOMIC DNA]</scope>
    <source>
        <strain evidence="8">DSM 29327</strain>
    </source>
</reference>
<dbReference type="STRING" id="1054996.SAMN05444414_11317"/>
<feature type="transmembrane region" description="Helical" evidence="6">
    <location>
        <begin position="293"/>
        <end position="315"/>
    </location>
</feature>
<dbReference type="InterPro" id="IPR001851">
    <property type="entry name" value="ABC_transp_permease"/>
</dbReference>
<feature type="transmembrane region" description="Helical" evidence="6">
    <location>
        <begin position="262"/>
        <end position="286"/>
    </location>
</feature>
<feature type="transmembrane region" description="Helical" evidence="6">
    <location>
        <begin position="7"/>
        <end position="24"/>
    </location>
</feature>
<evidence type="ECO:0000256" key="6">
    <source>
        <dbReference type="SAM" id="Phobius"/>
    </source>
</evidence>
<evidence type="ECO:0000256" key="4">
    <source>
        <dbReference type="ARBA" id="ARBA00022989"/>
    </source>
</evidence>
<dbReference type="GO" id="GO:0005886">
    <property type="term" value="C:plasma membrane"/>
    <property type="evidence" value="ECO:0007669"/>
    <property type="project" value="UniProtKB-SubCell"/>
</dbReference>
<dbReference type="PANTHER" id="PTHR30482:SF10">
    <property type="entry name" value="HIGH-AFFINITY BRANCHED-CHAIN AMINO ACID TRANSPORT PROTEIN BRAE"/>
    <property type="match status" value="1"/>
</dbReference>